<evidence type="ECO:0000256" key="2">
    <source>
        <dbReference type="ARBA" id="ARBA00001966"/>
    </source>
</evidence>
<dbReference type="Pfam" id="PF01077">
    <property type="entry name" value="NIR_SIR"/>
    <property type="match status" value="1"/>
</dbReference>
<dbReference type="PANTHER" id="PTHR11493:SF47">
    <property type="entry name" value="SULFITE REDUCTASE [NADPH] SUBUNIT BETA"/>
    <property type="match status" value="1"/>
</dbReference>
<dbReference type="PROSITE" id="PS00365">
    <property type="entry name" value="NIR_SIR"/>
    <property type="match status" value="1"/>
</dbReference>
<dbReference type="SUPFAM" id="SSF52218">
    <property type="entry name" value="Flavoproteins"/>
    <property type="match status" value="1"/>
</dbReference>
<dbReference type="SUPFAM" id="SSF55124">
    <property type="entry name" value="Nitrite/Sulfite reductase N-terminal domain-like"/>
    <property type="match status" value="2"/>
</dbReference>
<dbReference type="EMBL" id="JAEPRD010000194">
    <property type="protein sequence ID" value="KAG2194515.1"/>
    <property type="molecule type" value="Genomic_DNA"/>
</dbReference>
<dbReference type="InterPro" id="IPR009014">
    <property type="entry name" value="Transketo_C/PFOR_II"/>
</dbReference>
<dbReference type="GO" id="GO:0000103">
    <property type="term" value="P:sulfate assimilation"/>
    <property type="evidence" value="ECO:0007669"/>
    <property type="project" value="TreeGrafter"/>
</dbReference>
<keyword evidence="10" id="KW-0560">Oxidoreductase</keyword>
<dbReference type="InterPro" id="IPR033412">
    <property type="entry name" value="PFOR_II"/>
</dbReference>
<dbReference type="FunFam" id="3.40.50.360:FF:000016">
    <property type="entry name" value="Sulfite reductase subunit beta"/>
    <property type="match status" value="1"/>
</dbReference>
<proteinExistence type="inferred from homology"/>
<evidence type="ECO:0000256" key="1">
    <source>
        <dbReference type="ARBA" id="ARBA00001929"/>
    </source>
</evidence>
<comment type="similarity">
    <text evidence="4">Belongs to the nitrite and sulfite reductase 4Fe-4S domain family.</text>
</comment>
<dbReference type="OrthoDB" id="1688044at2759"/>
<comment type="caution">
    <text evidence="15">The sequence shown here is derived from an EMBL/GenBank/DDBJ whole genome shotgun (WGS) entry which is preliminary data.</text>
</comment>
<dbReference type="GO" id="GO:0004783">
    <property type="term" value="F:sulfite reductase (NADPH) activity"/>
    <property type="evidence" value="ECO:0007669"/>
    <property type="project" value="UniProtKB-EC"/>
</dbReference>
<comment type="catalytic activity">
    <reaction evidence="13">
        <text>hydrogen sulfide + 3 NADP(+) + 3 H2O = sulfite + 3 NADPH + 4 H(+)</text>
        <dbReference type="Rhea" id="RHEA:13801"/>
        <dbReference type="ChEBI" id="CHEBI:15377"/>
        <dbReference type="ChEBI" id="CHEBI:15378"/>
        <dbReference type="ChEBI" id="CHEBI:17359"/>
        <dbReference type="ChEBI" id="CHEBI:29919"/>
        <dbReference type="ChEBI" id="CHEBI:57783"/>
        <dbReference type="ChEBI" id="CHEBI:58349"/>
        <dbReference type="EC" id="1.8.1.2"/>
    </reaction>
</comment>
<dbReference type="SUPFAM" id="SSF52922">
    <property type="entry name" value="TK C-terminal domain-like"/>
    <property type="match status" value="1"/>
</dbReference>
<comment type="pathway">
    <text evidence="3">Sulfur metabolism; hydrogen sulfide biosynthesis; hydrogen sulfide from sulfite (NADPH route): step 1/1.</text>
</comment>
<name>A0A8H7QM00_9FUNG</name>
<dbReference type="InterPro" id="IPR045169">
    <property type="entry name" value="NO2/SO3_Rdtase_4Fe4S_prot"/>
</dbReference>
<evidence type="ECO:0000256" key="12">
    <source>
        <dbReference type="ARBA" id="ARBA00023014"/>
    </source>
</evidence>
<evidence type="ECO:0000256" key="8">
    <source>
        <dbReference type="ARBA" id="ARBA00022723"/>
    </source>
</evidence>
<dbReference type="GO" id="GO:0020037">
    <property type="term" value="F:heme binding"/>
    <property type="evidence" value="ECO:0007669"/>
    <property type="project" value="InterPro"/>
</dbReference>
<dbReference type="EC" id="1.8.1.2" evidence="5"/>
<keyword evidence="16" id="KW-1185">Reference proteome</keyword>
<dbReference type="InterPro" id="IPR005117">
    <property type="entry name" value="NiRdtase/SiRdtase_haem-b_fer"/>
</dbReference>
<dbReference type="SUPFAM" id="SSF52518">
    <property type="entry name" value="Thiamin diphosphate-binding fold (THDP-binding)"/>
    <property type="match status" value="2"/>
</dbReference>
<dbReference type="GO" id="GO:0009337">
    <property type="term" value="C:sulfite reductase complex (NADPH)"/>
    <property type="evidence" value="ECO:0007669"/>
    <property type="project" value="TreeGrafter"/>
</dbReference>
<keyword evidence="6" id="KW-0004">4Fe-4S</keyword>
<dbReference type="Pfam" id="PF17147">
    <property type="entry name" value="PFOR_II"/>
    <property type="match status" value="1"/>
</dbReference>
<evidence type="ECO:0000256" key="7">
    <source>
        <dbReference type="ARBA" id="ARBA00022617"/>
    </source>
</evidence>
<evidence type="ECO:0000313" key="16">
    <source>
        <dbReference type="Proteomes" id="UP000603453"/>
    </source>
</evidence>
<dbReference type="NCBIfam" id="NF010029">
    <property type="entry name" value="PRK13504.1"/>
    <property type="match status" value="1"/>
</dbReference>
<dbReference type="InterPro" id="IPR006066">
    <property type="entry name" value="NO2/SO3_Rdtase_FeS/sirohaem_BS"/>
</dbReference>
<dbReference type="Proteomes" id="UP000603453">
    <property type="component" value="Unassembled WGS sequence"/>
</dbReference>
<keyword evidence="11" id="KW-0408">Iron</keyword>
<evidence type="ECO:0000256" key="10">
    <source>
        <dbReference type="ARBA" id="ARBA00023002"/>
    </source>
</evidence>
<dbReference type="InterPro" id="IPR029039">
    <property type="entry name" value="Flavoprotein-like_sf"/>
</dbReference>
<evidence type="ECO:0000259" key="14">
    <source>
        <dbReference type="PROSITE" id="PS50902"/>
    </source>
</evidence>
<keyword evidence="9" id="KW-0521">NADP</keyword>
<protein>
    <recommendedName>
        <fullName evidence="5">assimilatory sulfite reductase (NADPH)</fullName>
        <ecNumber evidence="5">1.8.1.2</ecNumber>
    </recommendedName>
</protein>
<dbReference type="GO" id="GO:0050311">
    <property type="term" value="F:sulfite reductase (ferredoxin) activity"/>
    <property type="evidence" value="ECO:0007669"/>
    <property type="project" value="TreeGrafter"/>
</dbReference>
<evidence type="ECO:0000256" key="4">
    <source>
        <dbReference type="ARBA" id="ARBA00010429"/>
    </source>
</evidence>
<dbReference type="GO" id="GO:0051539">
    <property type="term" value="F:4 iron, 4 sulfur cluster binding"/>
    <property type="evidence" value="ECO:0007669"/>
    <property type="project" value="UniProtKB-KW"/>
</dbReference>
<keyword evidence="7" id="KW-0349">Heme</keyword>
<dbReference type="FunFam" id="3.40.50.920:FF:000007">
    <property type="entry name" value="Pyruvate:ferredoxin (Flavodoxin) oxidoreductase"/>
    <property type="match status" value="1"/>
</dbReference>
<dbReference type="Gene3D" id="3.40.50.360">
    <property type="match status" value="1"/>
</dbReference>
<dbReference type="PANTHER" id="PTHR11493">
    <property type="entry name" value="SULFITE REDUCTASE [NADPH] SUBUNIT BETA-RELATED"/>
    <property type="match status" value="1"/>
</dbReference>
<gene>
    <name evidence="15" type="ORF">INT47_005788</name>
</gene>
<evidence type="ECO:0000256" key="9">
    <source>
        <dbReference type="ARBA" id="ARBA00022857"/>
    </source>
</evidence>
<dbReference type="InterPro" id="IPR036136">
    <property type="entry name" value="Nit/Sulf_reduc_fer-like_dom_sf"/>
</dbReference>
<dbReference type="Gene3D" id="3.40.50.920">
    <property type="match status" value="1"/>
</dbReference>
<evidence type="ECO:0000256" key="13">
    <source>
        <dbReference type="ARBA" id="ARBA00052219"/>
    </source>
</evidence>
<dbReference type="InterPro" id="IPR006067">
    <property type="entry name" value="NO2/SO3_Rdtase_4Fe4S_dom"/>
</dbReference>
<evidence type="ECO:0000256" key="11">
    <source>
        <dbReference type="ARBA" id="ARBA00023004"/>
    </source>
</evidence>
<feature type="domain" description="Flavodoxin-like" evidence="14">
    <location>
        <begin position="874"/>
        <end position="1026"/>
    </location>
</feature>
<evidence type="ECO:0000313" key="15">
    <source>
        <dbReference type="EMBL" id="KAG2194515.1"/>
    </source>
</evidence>
<evidence type="ECO:0000256" key="6">
    <source>
        <dbReference type="ARBA" id="ARBA00022485"/>
    </source>
</evidence>
<evidence type="ECO:0000256" key="3">
    <source>
        <dbReference type="ARBA" id="ARBA00004774"/>
    </source>
</evidence>
<dbReference type="PRINTS" id="PR00369">
    <property type="entry name" value="FLAVODOXIN"/>
</dbReference>
<dbReference type="GO" id="GO:0046872">
    <property type="term" value="F:metal ion binding"/>
    <property type="evidence" value="ECO:0007669"/>
    <property type="project" value="UniProtKB-KW"/>
</dbReference>
<dbReference type="InterPro" id="IPR001094">
    <property type="entry name" value="Flavdoxin-like"/>
</dbReference>
<accession>A0A8H7QM00</accession>
<dbReference type="InterPro" id="IPR045854">
    <property type="entry name" value="NO2/SO3_Rdtase_4Fe4S_sf"/>
</dbReference>
<comment type="cofactor">
    <cofactor evidence="2">
        <name>[4Fe-4S] cluster</name>
        <dbReference type="ChEBI" id="CHEBI:49883"/>
    </cofactor>
</comment>
<dbReference type="InterPro" id="IPR029061">
    <property type="entry name" value="THDP-binding"/>
</dbReference>
<dbReference type="GO" id="GO:0010181">
    <property type="term" value="F:FMN binding"/>
    <property type="evidence" value="ECO:0007669"/>
    <property type="project" value="InterPro"/>
</dbReference>
<keyword evidence="8" id="KW-0479">Metal-binding</keyword>
<reference evidence="15" key="1">
    <citation type="submission" date="2020-12" db="EMBL/GenBank/DDBJ databases">
        <title>Metabolic potential, ecology and presence of endohyphal bacteria is reflected in genomic diversity of Mucoromycotina.</title>
        <authorList>
            <person name="Muszewska A."/>
            <person name="Okrasinska A."/>
            <person name="Steczkiewicz K."/>
            <person name="Drgas O."/>
            <person name="Orlowska M."/>
            <person name="Perlinska-Lenart U."/>
            <person name="Aleksandrzak-Piekarczyk T."/>
            <person name="Szatraj K."/>
            <person name="Zielenkiewicz U."/>
            <person name="Pilsyk S."/>
            <person name="Malc E."/>
            <person name="Mieczkowski P."/>
            <person name="Kruszewska J.S."/>
            <person name="Biernat P."/>
            <person name="Pawlowska J."/>
        </authorList>
    </citation>
    <scope>NUCLEOTIDE SEQUENCE</scope>
    <source>
        <strain evidence="15">WA0000017839</strain>
    </source>
</reference>
<dbReference type="PRINTS" id="PR00397">
    <property type="entry name" value="SIROHAEM"/>
</dbReference>
<sequence>MSDFVNGRDASIAIAQLLNERVFVYSSNHNPTLIQTNIYDQPTTISQLDPLQDPLSHVIQAISKNQLTSAILSTRSLLYAIPQFYKLASENSSIVVHVPAENVEQSSFADFTQVMAVRESGLALLCSSTVQEAHDLSLIAHLVSLLTQTPFLHFFDSKRISNELNSIQLLDNKTLLELVPEDLIKQYRNSRPVPLPQTAYLRYNCKQEKSDDNMQLYNTVKDVMDQFACITARSYYPFEYTGDAEAEVVIVAMGAGATVVEETLKSTNKYPHKMGIIKVRLYRPWYGKHFLKVLPDTVQRIAVLEPTNDSTWNPLFLDIASTLQTVEKNHVDIFSGQYGVKDQDFSQEMVHAVYNGLVSNSLNRQFTVADLPMMYVDVVPVSLSKQIIFIGTPSLAISFAKNSKENSQAYTLDETPITHVRLAANSSILSPFLIKFADAVIIDVLPSQHSQNILDAVTSLKHGGCLIIASDLKSSLPSAIKKAAYDKQCNIGYINDIQVTFEKATSFQEILDKSIWNSLPDLWGHDIPATPNAPIATIEKSKENLPVETPYLKMLDQIFGSRLKIYNAYQAASIWSPSSCNDSSPEFGYGRFINHMQERRRLLDIVIELIRNSSIPGNELRILTQWLLSVISPQPSSKIINEAADKAVCVLKTIPSISDKIGYLYDTSNWLIGSDNWAYDLGQSGLHHVMTSGEYINILIVDTTPYANQVEREQRKKDIGLYAMNFGTVYVASVAVYYSYTGVLQAMMEADSFKGPSIVLAFLPQLTTEPNTLATLKETKISVDNGTWPLYRWNPDLEEMFTLDSSRIKKDLESFLSRENHLTQLASNQPDISNILVSSLESDLGRRHAELKRKAREDYTRLLSGLGSSAGSPLTVLFGSDNGNGESIAKKIATRAKWRGLPVKLMAMDDYSDITELANETNLVIICSTAGQGEMPYNAREFWKSLNKLIVGDINLSQVNIGIFGLGDSHYWPRQEDAQFYNRPAKLLDAKFEVLGASRLIHTGLADDQDTDGYQTGLALWLPELWKSLGIKDTGIDEEPVYTDDQMKIDSNFLRGNISQDMVDNTTGTVSEISQKLLKFHGAYVQDDRDLREERKSLGLEKAYSFLIRVRTPGGVSTPKQWLALDRLADRFGNKTLKITTRQAYQLHGVLKKNLRSSIRAINKSLLSTLAACGDVNRNIMCTSVTEIPEVREQVQSLVLELVDLLAPKTSAYHEIWLDNSMVAGHAVQDFEPIYGPSYLPRKFKIVIAVPPNNDVDVYAHDLGYVAIVDPNSNQVIGYNVLVGGGMGMTHGNKKTYPRSASLIGYISAKAVIEVTKAVVLIQRDHGDRVNRKHARFKYTVDNLGIDCIKKLIEEHSGVRLEEAKPFSFDDNIDRYGWTKGSGGTWNFGMFIENGRVKDTPDFLCKTGLRELAKFHKGEFRLTSNQHLVVCNISETDLERTKAHLTKYKLDNLSFTGIRKTSSACVALPTCGLAMAESERYLPRLITLLEEIMEESGIRDDSIVIRMTGCPNGCSRPYLAELAFVGKAPETYNMYLGGSPKGERLNKLYLENLKEKDILNVMRPMIKRYALERSDSEPFGDWVIKAGYVKRTVTGKDFHDS</sequence>
<dbReference type="Gene3D" id="3.40.50.970">
    <property type="match status" value="2"/>
</dbReference>
<dbReference type="FunFam" id="3.30.413.10:FF:000003">
    <property type="entry name" value="Sulfite reductase [NADPH] hemoprotein beta-component"/>
    <property type="match status" value="1"/>
</dbReference>
<evidence type="ECO:0000256" key="5">
    <source>
        <dbReference type="ARBA" id="ARBA00012604"/>
    </source>
</evidence>
<keyword evidence="12" id="KW-0411">Iron-sulfur</keyword>
<dbReference type="Gene3D" id="3.30.413.10">
    <property type="entry name" value="Sulfite Reductase Hemoprotein, domain 1"/>
    <property type="match status" value="2"/>
</dbReference>
<dbReference type="Pfam" id="PF03460">
    <property type="entry name" value="NIR_SIR_ferr"/>
    <property type="match status" value="2"/>
</dbReference>
<dbReference type="PROSITE" id="PS50902">
    <property type="entry name" value="FLAVODOXIN_LIKE"/>
    <property type="match status" value="1"/>
</dbReference>
<dbReference type="Pfam" id="PF00258">
    <property type="entry name" value="Flavodoxin_1"/>
    <property type="match status" value="1"/>
</dbReference>
<dbReference type="InterPro" id="IPR002880">
    <property type="entry name" value="Pyrv_Fd/Flavodoxin_OxRdtase_N"/>
</dbReference>
<organism evidence="15 16">
    <name type="scientific">Mucor saturninus</name>
    <dbReference type="NCBI Taxonomy" id="64648"/>
    <lineage>
        <taxon>Eukaryota</taxon>
        <taxon>Fungi</taxon>
        <taxon>Fungi incertae sedis</taxon>
        <taxon>Mucoromycota</taxon>
        <taxon>Mucoromycotina</taxon>
        <taxon>Mucoromycetes</taxon>
        <taxon>Mucorales</taxon>
        <taxon>Mucorineae</taxon>
        <taxon>Mucoraceae</taxon>
        <taxon>Mucor</taxon>
    </lineage>
</organism>
<dbReference type="Pfam" id="PF01855">
    <property type="entry name" value="POR_N"/>
    <property type="match status" value="1"/>
</dbReference>
<dbReference type="InterPro" id="IPR008254">
    <property type="entry name" value="Flavodoxin/NO_synth"/>
</dbReference>
<dbReference type="SUPFAM" id="SSF56014">
    <property type="entry name" value="Nitrite and sulphite reductase 4Fe-4S domain-like"/>
    <property type="match status" value="2"/>
</dbReference>
<comment type="cofactor">
    <cofactor evidence="1">
        <name>siroheme</name>
        <dbReference type="ChEBI" id="CHEBI:60052"/>
    </cofactor>
</comment>